<comment type="caution">
    <text evidence="2">The sequence shown here is derived from an EMBL/GenBank/DDBJ whole genome shotgun (WGS) entry which is preliminary data.</text>
</comment>
<dbReference type="AlphaFoldDB" id="A0A8K0HWA1"/>
<keyword evidence="1" id="KW-1133">Transmembrane helix</keyword>
<keyword evidence="1" id="KW-0812">Transmembrane</keyword>
<evidence type="ECO:0000313" key="3">
    <source>
        <dbReference type="Proteomes" id="UP000797356"/>
    </source>
</evidence>
<dbReference type="Proteomes" id="UP000797356">
    <property type="component" value="Chromosome 1"/>
</dbReference>
<evidence type="ECO:0000313" key="2">
    <source>
        <dbReference type="EMBL" id="KAG1327772.1"/>
    </source>
</evidence>
<keyword evidence="1" id="KW-0472">Membrane</keyword>
<organism evidence="2 3">
    <name type="scientific">Cocos nucifera</name>
    <name type="common">Coconut palm</name>
    <dbReference type="NCBI Taxonomy" id="13894"/>
    <lineage>
        <taxon>Eukaryota</taxon>
        <taxon>Viridiplantae</taxon>
        <taxon>Streptophyta</taxon>
        <taxon>Embryophyta</taxon>
        <taxon>Tracheophyta</taxon>
        <taxon>Spermatophyta</taxon>
        <taxon>Magnoliopsida</taxon>
        <taxon>Liliopsida</taxon>
        <taxon>Arecaceae</taxon>
        <taxon>Arecoideae</taxon>
        <taxon>Cocoseae</taxon>
        <taxon>Attaleinae</taxon>
        <taxon>Cocos</taxon>
    </lineage>
</organism>
<dbReference type="EMBL" id="CM017872">
    <property type="protein sequence ID" value="KAG1327772.1"/>
    <property type="molecule type" value="Genomic_DNA"/>
</dbReference>
<protein>
    <submittedName>
        <fullName evidence="2">Putative Ubiquitin carboxyl-terminal hydrolase 18</fullName>
    </submittedName>
</protein>
<gene>
    <name evidence="2" type="ORF">COCNU_01G017060</name>
</gene>
<dbReference type="GO" id="GO:0016787">
    <property type="term" value="F:hydrolase activity"/>
    <property type="evidence" value="ECO:0007669"/>
    <property type="project" value="UniProtKB-KW"/>
</dbReference>
<accession>A0A8K0HWA1</accession>
<feature type="transmembrane region" description="Helical" evidence="1">
    <location>
        <begin position="12"/>
        <end position="33"/>
    </location>
</feature>
<keyword evidence="3" id="KW-1185">Reference proteome</keyword>
<reference evidence="2" key="2">
    <citation type="submission" date="2019-07" db="EMBL/GenBank/DDBJ databases">
        <authorList>
            <person name="Yang Y."/>
            <person name="Bocs S."/>
            <person name="Baudouin L."/>
        </authorList>
    </citation>
    <scope>NUCLEOTIDE SEQUENCE</scope>
    <source>
        <tissue evidence="2">Spear leaf of Hainan Tall coconut</tissue>
    </source>
</reference>
<evidence type="ECO:0000256" key="1">
    <source>
        <dbReference type="SAM" id="Phobius"/>
    </source>
</evidence>
<sequence>MLIVAGLPALDFPALLQFMLAALVILSGALLLVRKAAFRYFIIDASFETATLGYEAQRQMSIDGDSDGGGNICAFYESLVTKKCSRCKSIHYW</sequence>
<name>A0A8K0HWA1_COCNU</name>
<reference evidence="2" key="1">
    <citation type="journal article" date="2017" name="Gigascience">
        <title>The genome draft of coconut (Cocos nucifera).</title>
        <authorList>
            <person name="Xiao Y."/>
            <person name="Xu P."/>
            <person name="Fan H."/>
            <person name="Baudouin L."/>
            <person name="Xia W."/>
            <person name="Bocs S."/>
            <person name="Xu J."/>
            <person name="Li Q."/>
            <person name="Guo A."/>
            <person name="Zhou L."/>
            <person name="Li J."/>
            <person name="Wu Y."/>
            <person name="Ma Z."/>
            <person name="Armero A."/>
            <person name="Issali A.E."/>
            <person name="Liu N."/>
            <person name="Peng M."/>
            <person name="Yang Y."/>
        </authorList>
    </citation>
    <scope>NUCLEOTIDE SEQUENCE</scope>
    <source>
        <tissue evidence="2">Spear leaf of Hainan Tall coconut</tissue>
    </source>
</reference>
<keyword evidence="2" id="KW-0378">Hydrolase</keyword>
<proteinExistence type="predicted"/>